<gene>
    <name evidence="8" type="primary">COX12</name>
    <name evidence="8" type="ORF">EHS24_004925</name>
</gene>
<evidence type="ECO:0000256" key="5">
    <source>
        <dbReference type="ARBA" id="ARBA00023157"/>
    </source>
</evidence>
<evidence type="ECO:0000256" key="2">
    <source>
        <dbReference type="ARBA" id="ARBA00004673"/>
    </source>
</evidence>
<dbReference type="GO" id="GO:0045277">
    <property type="term" value="C:respiratory chain complex IV"/>
    <property type="evidence" value="ECO:0007669"/>
    <property type="project" value="InterPro"/>
</dbReference>
<dbReference type="CDD" id="cd00926">
    <property type="entry name" value="Cyt_c_Oxidase_VIb"/>
    <property type="match status" value="1"/>
</dbReference>
<sequence length="131" mass="14936">MAEEKTYVLQTAGFDARFPNQNQTKHCWQNFVDYHKCVNAKGEEFAPCQQFKRAYQSLCPSAYPFAPWRTMERPQGHNTARANGVSSLERRAADFVRQAHTPYADAVSADEWSSKWTDQVENGTFPASLDP</sequence>
<dbReference type="EMBL" id="RSCE01000002">
    <property type="protein sequence ID" value="RSH86654.1"/>
    <property type="molecule type" value="Genomic_DNA"/>
</dbReference>
<dbReference type="OrthoDB" id="1107506at2759"/>
<dbReference type="AlphaFoldDB" id="A0A427Y6H2"/>
<dbReference type="InterPro" id="IPR036549">
    <property type="entry name" value="CX6/COA6-like_sf"/>
</dbReference>
<proteinExistence type="inferred from homology"/>
<name>A0A427Y6H2_9TREE</name>
<evidence type="ECO:0000256" key="1">
    <source>
        <dbReference type="ARBA" id="ARBA00004173"/>
    </source>
</evidence>
<keyword evidence="4" id="KW-0496">Mitochondrion</keyword>
<dbReference type="SUPFAM" id="SSF47694">
    <property type="entry name" value="Cytochrome c oxidase subunit h"/>
    <property type="match status" value="1"/>
</dbReference>
<dbReference type="GO" id="GO:0006123">
    <property type="term" value="P:mitochondrial electron transport, cytochrome c to oxygen"/>
    <property type="evidence" value="ECO:0007669"/>
    <property type="project" value="UniProtKB-ARBA"/>
</dbReference>
<evidence type="ECO:0000313" key="8">
    <source>
        <dbReference type="EMBL" id="RSH86654.1"/>
    </source>
</evidence>
<accession>A0A427Y6H2</accession>
<dbReference type="Pfam" id="PF02297">
    <property type="entry name" value="COX6B"/>
    <property type="match status" value="1"/>
</dbReference>
<dbReference type="Proteomes" id="UP000279236">
    <property type="component" value="Unassembled WGS sequence"/>
</dbReference>
<dbReference type="FunFam" id="1.10.10.140:FF:000001">
    <property type="entry name" value="Cytochrome c oxidase subunit 6B1"/>
    <property type="match status" value="1"/>
</dbReference>
<dbReference type="InterPro" id="IPR003213">
    <property type="entry name" value="Cyt_c_oxidase_su6B"/>
</dbReference>
<comment type="caution">
    <text evidence="8">The sequence shown here is derived from an EMBL/GenBank/DDBJ whole genome shotgun (WGS) entry which is preliminary data.</text>
</comment>
<evidence type="ECO:0000256" key="3">
    <source>
        <dbReference type="ARBA" id="ARBA00006425"/>
    </source>
</evidence>
<dbReference type="GO" id="GO:0005739">
    <property type="term" value="C:mitochondrion"/>
    <property type="evidence" value="ECO:0007669"/>
    <property type="project" value="UniProtKB-SubCell"/>
</dbReference>
<evidence type="ECO:0000256" key="6">
    <source>
        <dbReference type="ARBA" id="ARBA00074891"/>
    </source>
</evidence>
<reference evidence="8 9" key="1">
    <citation type="submission" date="2018-11" db="EMBL/GenBank/DDBJ databases">
        <title>Genome sequence of Apiotrichum porosum DSM 27194.</title>
        <authorList>
            <person name="Aliyu H."/>
            <person name="Gorte O."/>
            <person name="Ochsenreither K."/>
        </authorList>
    </citation>
    <scope>NUCLEOTIDE SEQUENCE [LARGE SCALE GENOMIC DNA]</scope>
    <source>
        <strain evidence="8 9">DSM 27194</strain>
    </source>
</reference>
<comment type="similarity">
    <text evidence="3">Belongs to the cytochrome c oxidase subunit 6B family.</text>
</comment>
<dbReference type="STRING" id="105984.A0A427Y6H2"/>
<evidence type="ECO:0000313" key="9">
    <source>
        <dbReference type="Proteomes" id="UP000279236"/>
    </source>
</evidence>
<dbReference type="InterPro" id="IPR048280">
    <property type="entry name" value="COX6B-like"/>
</dbReference>
<dbReference type="RefSeq" id="XP_028479439.1">
    <property type="nucleotide sequence ID" value="XM_028620467.1"/>
</dbReference>
<dbReference type="PANTHER" id="PTHR11387">
    <property type="entry name" value="CYTOCHROME C OXIDASE SUBUNIT 6B"/>
    <property type="match status" value="1"/>
</dbReference>
<evidence type="ECO:0000256" key="4">
    <source>
        <dbReference type="ARBA" id="ARBA00023128"/>
    </source>
</evidence>
<organism evidence="8 9">
    <name type="scientific">Apiotrichum porosum</name>
    <dbReference type="NCBI Taxonomy" id="105984"/>
    <lineage>
        <taxon>Eukaryota</taxon>
        <taxon>Fungi</taxon>
        <taxon>Dikarya</taxon>
        <taxon>Basidiomycota</taxon>
        <taxon>Agaricomycotina</taxon>
        <taxon>Tremellomycetes</taxon>
        <taxon>Trichosporonales</taxon>
        <taxon>Trichosporonaceae</taxon>
        <taxon>Apiotrichum</taxon>
    </lineage>
</organism>
<keyword evidence="9" id="KW-1185">Reference proteome</keyword>
<keyword evidence="5" id="KW-1015">Disulfide bond</keyword>
<dbReference type="PROSITE" id="PS51808">
    <property type="entry name" value="CHCH"/>
    <property type="match status" value="1"/>
</dbReference>
<comment type="pathway">
    <text evidence="2">Energy metabolism; oxidative phosphorylation.</text>
</comment>
<protein>
    <recommendedName>
        <fullName evidence="6">Cytochrome c oxidase subunit 12, mitochondrial</fullName>
    </recommendedName>
    <alternativeName>
        <fullName evidence="7">Cytochrome c oxidase polypeptide VIb</fullName>
    </alternativeName>
</protein>
<dbReference type="Gene3D" id="1.10.10.140">
    <property type="entry name" value="Cytochrome c oxidase, subunit VIb"/>
    <property type="match status" value="1"/>
</dbReference>
<evidence type="ECO:0000256" key="7">
    <source>
        <dbReference type="ARBA" id="ARBA00082359"/>
    </source>
</evidence>
<dbReference type="GeneID" id="39589468"/>
<comment type="subcellular location">
    <subcellularLocation>
        <location evidence="1">Mitochondrion</location>
    </subcellularLocation>
</comment>